<evidence type="ECO:0000313" key="2">
    <source>
        <dbReference type="EMBL" id="CDW90595.1"/>
    </source>
</evidence>
<accession>A0A078B7V1</accession>
<gene>
    <name evidence="2" type="primary">Contig6421.g6870</name>
    <name evidence="2" type="ORF">STYLEM_19740</name>
</gene>
<dbReference type="EMBL" id="CCKQ01018621">
    <property type="protein sequence ID" value="CDW90595.1"/>
    <property type="molecule type" value="Genomic_DNA"/>
</dbReference>
<dbReference type="Proteomes" id="UP000039865">
    <property type="component" value="Unassembled WGS sequence"/>
</dbReference>
<dbReference type="InParanoid" id="A0A078B7V1"/>
<sequence>MKKFITIVGAILVGTVAATQITTEEKVVDGLIHGLQAAQKDVQIIKGQLQSIAHRRRARSVDQTPNVEAQSNLLEYIKSLDIKPRPITTRDIELQEYRDPCDYIRQCLPKEFRNNQPKVEGFFGFGESVVSHDLRGIDFGIQNAIQTPHVEGFLSGLHELTGIAGDLTGLGLGIYSAVHPNVQASIMEQKPLYYSYAQYLSPKVQMWDDATLAAYNLRFGNVIYPHQ</sequence>
<feature type="signal peptide" evidence="1">
    <location>
        <begin position="1"/>
        <end position="18"/>
    </location>
</feature>
<evidence type="ECO:0000313" key="3">
    <source>
        <dbReference type="Proteomes" id="UP000039865"/>
    </source>
</evidence>
<feature type="chain" id="PRO_5001729859" evidence="1">
    <location>
        <begin position="19"/>
        <end position="227"/>
    </location>
</feature>
<reference evidence="2 3" key="1">
    <citation type="submission" date="2014-06" db="EMBL/GenBank/DDBJ databases">
        <authorList>
            <person name="Swart Estienne"/>
        </authorList>
    </citation>
    <scope>NUCLEOTIDE SEQUENCE [LARGE SCALE GENOMIC DNA]</scope>
    <source>
        <strain evidence="2 3">130c</strain>
    </source>
</reference>
<keyword evidence="1" id="KW-0732">Signal</keyword>
<protein>
    <submittedName>
        <fullName evidence="2">Uncharacterized protein</fullName>
    </submittedName>
</protein>
<keyword evidence="3" id="KW-1185">Reference proteome</keyword>
<name>A0A078B7V1_STYLE</name>
<evidence type="ECO:0000256" key="1">
    <source>
        <dbReference type="SAM" id="SignalP"/>
    </source>
</evidence>
<organism evidence="2 3">
    <name type="scientific">Stylonychia lemnae</name>
    <name type="common">Ciliate</name>
    <dbReference type="NCBI Taxonomy" id="5949"/>
    <lineage>
        <taxon>Eukaryota</taxon>
        <taxon>Sar</taxon>
        <taxon>Alveolata</taxon>
        <taxon>Ciliophora</taxon>
        <taxon>Intramacronucleata</taxon>
        <taxon>Spirotrichea</taxon>
        <taxon>Stichotrichia</taxon>
        <taxon>Sporadotrichida</taxon>
        <taxon>Oxytrichidae</taxon>
        <taxon>Stylonychinae</taxon>
        <taxon>Stylonychia</taxon>
    </lineage>
</organism>
<dbReference type="AlphaFoldDB" id="A0A078B7V1"/>
<proteinExistence type="predicted"/>